<feature type="region of interest" description="Disordered" evidence="1">
    <location>
        <begin position="101"/>
        <end position="133"/>
    </location>
</feature>
<proteinExistence type="predicted"/>
<gene>
    <name evidence="2" type="ORF">PG991_003082</name>
</gene>
<evidence type="ECO:0000256" key="1">
    <source>
        <dbReference type="SAM" id="MobiDB-lite"/>
    </source>
</evidence>
<feature type="region of interest" description="Disordered" evidence="1">
    <location>
        <begin position="1"/>
        <end position="27"/>
    </location>
</feature>
<evidence type="ECO:0000313" key="2">
    <source>
        <dbReference type="EMBL" id="KAK8033684.1"/>
    </source>
</evidence>
<protein>
    <submittedName>
        <fullName evidence="2">Uncharacterized protein</fullName>
    </submittedName>
</protein>
<organism evidence="2 3">
    <name type="scientific">Apiospora marii</name>
    <dbReference type="NCBI Taxonomy" id="335849"/>
    <lineage>
        <taxon>Eukaryota</taxon>
        <taxon>Fungi</taxon>
        <taxon>Dikarya</taxon>
        <taxon>Ascomycota</taxon>
        <taxon>Pezizomycotina</taxon>
        <taxon>Sordariomycetes</taxon>
        <taxon>Xylariomycetidae</taxon>
        <taxon>Amphisphaeriales</taxon>
        <taxon>Apiosporaceae</taxon>
        <taxon>Apiospora</taxon>
    </lineage>
</organism>
<comment type="caution">
    <text evidence="2">The sequence shown here is derived from an EMBL/GenBank/DDBJ whole genome shotgun (WGS) entry which is preliminary data.</text>
</comment>
<reference evidence="2 3" key="1">
    <citation type="submission" date="2023-01" db="EMBL/GenBank/DDBJ databases">
        <title>Analysis of 21 Apiospora genomes using comparative genomics revels a genus with tremendous synthesis potential of carbohydrate active enzymes and secondary metabolites.</title>
        <authorList>
            <person name="Sorensen T."/>
        </authorList>
    </citation>
    <scope>NUCLEOTIDE SEQUENCE [LARGE SCALE GENOMIC DNA]</scope>
    <source>
        <strain evidence="2 3">CBS 20057</strain>
    </source>
</reference>
<keyword evidence="3" id="KW-1185">Reference proteome</keyword>
<feature type="compositionally biased region" description="Low complexity" evidence="1">
    <location>
        <begin position="1"/>
        <end position="10"/>
    </location>
</feature>
<dbReference type="EMBL" id="JAQQWI010000006">
    <property type="protein sequence ID" value="KAK8033684.1"/>
    <property type="molecule type" value="Genomic_DNA"/>
</dbReference>
<sequence length="133" mass="14343">MQATAATPTTVVQDQPAKPSPESSENQWMTVIKKAKPKKAAQHIHFSQGLATQSLLERHLNGYGITLKQNAKMRSNRIPENSGVAPSPSQQTLVRGLRGYPATAVPSPMAPGSQPNRRQGASLLIRPDTVPRS</sequence>
<dbReference type="Proteomes" id="UP001396898">
    <property type="component" value="Unassembled WGS sequence"/>
</dbReference>
<name>A0ABR1SHC8_9PEZI</name>
<accession>A0ABR1SHC8</accession>
<evidence type="ECO:0000313" key="3">
    <source>
        <dbReference type="Proteomes" id="UP001396898"/>
    </source>
</evidence>